<dbReference type="KEGG" id="pbu:L21SP3_00463"/>
<dbReference type="OrthoDB" id="223245at2"/>
<evidence type="ECO:0000256" key="1">
    <source>
        <dbReference type="SAM" id="Phobius"/>
    </source>
</evidence>
<dbReference type="SUPFAM" id="SSF54523">
    <property type="entry name" value="Pili subunits"/>
    <property type="match status" value="1"/>
</dbReference>
<proteinExistence type="predicted"/>
<accession>A0A1Q2HN37</accession>
<evidence type="ECO:0000313" key="2">
    <source>
        <dbReference type="EMBL" id="AQQ08674.1"/>
    </source>
</evidence>
<gene>
    <name evidence="2" type="ORF">L21SP3_00463</name>
</gene>
<evidence type="ECO:0000313" key="3">
    <source>
        <dbReference type="Proteomes" id="UP000188273"/>
    </source>
</evidence>
<dbReference type="STRING" id="1940790.L21SP3_00463"/>
<keyword evidence="1" id="KW-1133">Transmembrane helix</keyword>
<dbReference type="Proteomes" id="UP000188273">
    <property type="component" value="Chromosome"/>
</dbReference>
<name>A0A1Q2HN37_9BACT</name>
<dbReference type="InterPro" id="IPR045584">
    <property type="entry name" value="Pilin-like"/>
</dbReference>
<dbReference type="EMBL" id="CP019633">
    <property type="protein sequence ID" value="AQQ08674.1"/>
    <property type="molecule type" value="Genomic_DNA"/>
</dbReference>
<dbReference type="AlphaFoldDB" id="A0A1Q2HN37"/>
<organism evidence="2 3">
    <name type="scientific">Sedimentisphaera cyanobacteriorum</name>
    <dbReference type="NCBI Taxonomy" id="1940790"/>
    <lineage>
        <taxon>Bacteria</taxon>
        <taxon>Pseudomonadati</taxon>
        <taxon>Planctomycetota</taxon>
        <taxon>Phycisphaerae</taxon>
        <taxon>Sedimentisphaerales</taxon>
        <taxon>Sedimentisphaeraceae</taxon>
        <taxon>Sedimentisphaera</taxon>
    </lineage>
</organism>
<keyword evidence="3" id="KW-1185">Reference proteome</keyword>
<keyword evidence="1" id="KW-0472">Membrane</keyword>
<feature type="transmembrane region" description="Helical" evidence="1">
    <location>
        <begin position="12"/>
        <end position="32"/>
    </location>
</feature>
<sequence length="465" mass="53683">MNTFIITKKWFLAAIIFLMALLILKIILFLTAKPKITVDYVAEYNRTACPQDYDPNENAAPSYQKAFDMFIDMPSQFRWPLKNWPTDLNESDQNTLSQWLASNEQAFGYFREASQKPYYWLERRSERDSTVAGIMVPELDLFCQLTKALLWEAKTKAIQGQFQQAFEDILFCYNAGQHKCRSSLLLVEQLNGLNIKEETFKTTFVILSKSNIESTALEFFQDALQSELDNNDYIPDIQTEKYFLYDALQRTFIDNGKGTGRLAWRAGWYVSLLAELNKSDLQRKGNSLKQRLHACFAGPTRNEVVGQIEKVFALSAKLMGKTPWQIKNEAHDFFNEIEGINKNNWFLKLFCINPQNIFELYNNTGMQAEALVTVLATLRYRIDKGQFPETINELVSSRYLQTVPNDSYSNGSLIYRLMGDGFKLYSVGENFKDDGGVVKLDIIYWPVQQQRAGETCHGKLHPRRN</sequence>
<dbReference type="RefSeq" id="WP_077539153.1">
    <property type="nucleotide sequence ID" value="NZ_CP019633.1"/>
</dbReference>
<reference evidence="3" key="1">
    <citation type="submission" date="2017-02" db="EMBL/GenBank/DDBJ databases">
        <title>Comparative genomics and description of representatives of a novel lineage of planctomycetes thriving in anoxic sediments.</title>
        <authorList>
            <person name="Spring S."/>
            <person name="Bunk B."/>
            <person name="Sproer C."/>
            <person name="Klenk H.-P."/>
        </authorList>
    </citation>
    <scope>NUCLEOTIDE SEQUENCE [LARGE SCALE GENOMIC DNA]</scope>
    <source>
        <strain evidence="3">L21-RPul-D3</strain>
    </source>
</reference>
<protein>
    <submittedName>
        <fullName evidence="2">Uncharacterized protein</fullName>
    </submittedName>
</protein>
<keyword evidence="1" id="KW-0812">Transmembrane</keyword>